<dbReference type="CDD" id="cd02966">
    <property type="entry name" value="TlpA_like_family"/>
    <property type="match status" value="1"/>
</dbReference>
<dbReference type="SUPFAM" id="SSF52833">
    <property type="entry name" value="Thioredoxin-like"/>
    <property type="match status" value="1"/>
</dbReference>
<organism evidence="6 7">
    <name type="scientific">Aestuariibaculum sediminum</name>
    <dbReference type="NCBI Taxonomy" id="2770637"/>
    <lineage>
        <taxon>Bacteria</taxon>
        <taxon>Pseudomonadati</taxon>
        <taxon>Bacteroidota</taxon>
        <taxon>Flavobacteriia</taxon>
        <taxon>Flavobacteriales</taxon>
        <taxon>Flavobacteriaceae</taxon>
    </lineage>
</organism>
<keyword evidence="3" id="KW-1015">Disulfide bond</keyword>
<dbReference type="PANTHER" id="PTHR42852">
    <property type="entry name" value="THIOL:DISULFIDE INTERCHANGE PROTEIN DSBE"/>
    <property type="match status" value="1"/>
</dbReference>
<dbReference type="GO" id="GO:0016491">
    <property type="term" value="F:oxidoreductase activity"/>
    <property type="evidence" value="ECO:0007669"/>
    <property type="project" value="InterPro"/>
</dbReference>
<dbReference type="Proteomes" id="UP000600588">
    <property type="component" value="Unassembled WGS sequence"/>
</dbReference>
<dbReference type="Pfam" id="PF08534">
    <property type="entry name" value="Redoxin"/>
    <property type="match status" value="1"/>
</dbReference>
<dbReference type="InterPro" id="IPR050553">
    <property type="entry name" value="Thioredoxin_ResA/DsbE_sf"/>
</dbReference>
<evidence type="ECO:0000313" key="7">
    <source>
        <dbReference type="Proteomes" id="UP000600588"/>
    </source>
</evidence>
<keyword evidence="4" id="KW-0676">Redox-active center</keyword>
<dbReference type="AlphaFoldDB" id="A0A8J6Q0R9"/>
<sequence length="348" mass="39761">MNIVRTFFLTLVTGLLWACNTKEPHPGYVEISGQILNSKSKSFKVCSMGGDAKDISILDDGTFIDSFKVSPQRYKLQLFFEDGKFMTGLYAQNGSDIKLNVNVNKFSETIRFSDDFADYNNYLSDKANIMQSDIGFNKKIWYRYNLEDFNGQVNTLETALKNALHSYKNISEEHIESEEKYINRILENITSKYDEEHSYAAKLSKGSKSPEFNSYENFDGTKTSLSDFKGKYVFIDVWATWCSPCKAQIPYLEELEKEYKNENIVFVSMSVDKPSDRDKWKKMVADKNLSGVQILAPSAFESEFAQAYNINSIPRFILINPDGVIVDFDAPRPSNNEAIHKLLSNVKS</sequence>
<dbReference type="InterPro" id="IPR013766">
    <property type="entry name" value="Thioredoxin_domain"/>
</dbReference>
<dbReference type="PROSITE" id="PS51352">
    <property type="entry name" value="THIOREDOXIN_2"/>
    <property type="match status" value="1"/>
</dbReference>
<dbReference type="InterPro" id="IPR036249">
    <property type="entry name" value="Thioredoxin-like_sf"/>
</dbReference>
<accession>A0A8J6Q0R9</accession>
<keyword evidence="2" id="KW-0201">Cytochrome c-type biogenesis</keyword>
<dbReference type="RefSeq" id="WP_188231231.1">
    <property type="nucleotide sequence ID" value="NZ_JACVXB010000008.1"/>
</dbReference>
<evidence type="ECO:0000256" key="2">
    <source>
        <dbReference type="ARBA" id="ARBA00022748"/>
    </source>
</evidence>
<evidence type="ECO:0000256" key="3">
    <source>
        <dbReference type="ARBA" id="ARBA00023157"/>
    </source>
</evidence>
<reference evidence="6 7" key="1">
    <citation type="submission" date="2020-09" db="EMBL/GenBank/DDBJ databases">
        <title>TT11 complete genome.</title>
        <authorList>
            <person name="Wu Z."/>
        </authorList>
    </citation>
    <scope>NUCLEOTIDE SEQUENCE [LARGE SCALE GENOMIC DNA]</scope>
    <source>
        <strain evidence="6 7">TT11</strain>
    </source>
</reference>
<dbReference type="PANTHER" id="PTHR42852:SF6">
    <property type="entry name" value="THIOL:DISULFIDE INTERCHANGE PROTEIN DSBE"/>
    <property type="match status" value="1"/>
</dbReference>
<comment type="subcellular location">
    <subcellularLocation>
        <location evidence="1">Cell envelope</location>
    </subcellularLocation>
</comment>
<gene>
    <name evidence="6" type="ORF">ICJ83_15060</name>
</gene>
<dbReference type="GO" id="GO:0030313">
    <property type="term" value="C:cell envelope"/>
    <property type="evidence" value="ECO:0007669"/>
    <property type="project" value="UniProtKB-SubCell"/>
</dbReference>
<dbReference type="InterPro" id="IPR013740">
    <property type="entry name" value="Redoxin"/>
</dbReference>
<name>A0A8J6Q0R9_9FLAO</name>
<evidence type="ECO:0000256" key="1">
    <source>
        <dbReference type="ARBA" id="ARBA00004196"/>
    </source>
</evidence>
<comment type="caution">
    <text evidence="6">The sequence shown here is derived from an EMBL/GenBank/DDBJ whole genome shotgun (WGS) entry which is preliminary data.</text>
</comment>
<dbReference type="GO" id="GO:0017004">
    <property type="term" value="P:cytochrome complex assembly"/>
    <property type="evidence" value="ECO:0007669"/>
    <property type="project" value="UniProtKB-KW"/>
</dbReference>
<evidence type="ECO:0000313" key="6">
    <source>
        <dbReference type="EMBL" id="MBD0833453.1"/>
    </source>
</evidence>
<evidence type="ECO:0000256" key="4">
    <source>
        <dbReference type="ARBA" id="ARBA00023284"/>
    </source>
</evidence>
<dbReference type="Gene3D" id="3.40.30.10">
    <property type="entry name" value="Glutaredoxin"/>
    <property type="match status" value="1"/>
</dbReference>
<evidence type="ECO:0000259" key="5">
    <source>
        <dbReference type="PROSITE" id="PS51352"/>
    </source>
</evidence>
<proteinExistence type="predicted"/>
<keyword evidence="7" id="KW-1185">Reference proteome</keyword>
<dbReference type="EMBL" id="JACVXB010000008">
    <property type="protein sequence ID" value="MBD0833453.1"/>
    <property type="molecule type" value="Genomic_DNA"/>
</dbReference>
<feature type="domain" description="Thioredoxin" evidence="5">
    <location>
        <begin position="203"/>
        <end position="348"/>
    </location>
</feature>
<protein>
    <submittedName>
        <fullName evidence="6">TlpA family protein disulfide reductase</fullName>
    </submittedName>
</protein>